<sequence length="95" mass="10723">MARLQGWTDGDDAVGPPPRSLPRLSSIDVQSTPEPTQELSVYPRHPQPEAYPPLLEVVFQTRSFDGPLFPVPADTMSQTSRLRYHGSRRRSCFEN</sequence>
<evidence type="ECO:0000313" key="2">
    <source>
        <dbReference type="EMBL" id="KAF7288144.1"/>
    </source>
</evidence>
<feature type="compositionally biased region" description="Polar residues" evidence="1">
    <location>
        <begin position="27"/>
        <end position="39"/>
    </location>
</feature>
<keyword evidence="3" id="KW-1185">Reference proteome</keyword>
<dbReference type="EMBL" id="JACAZE010000050">
    <property type="protein sequence ID" value="KAF7288144.1"/>
    <property type="molecule type" value="Genomic_DNA"/>
</dbReference>
<evidence type="ECO:0000313" key="3">
    <source>
        <dbReference type="Proteomes" id="UP000613580"/>
    </source>
</evidence>
<evidence type="ECO:0000256" key="1">
    <source>
        <dbReference type="SAM" id="MobiDB-lite"/>
    </source>
</evidence>
<dbReference type="AlphaFoldDB" id="A0A8H6VTY7"/>
<accession>A0A8H6VTY7</accession>
<reference evidence="2" key="1">
    <citation type="submission" date="2020-05" db="EMBL/GenBank/DDBJ databases">
        <title>Mycena genomes resolve the evolution of fungal bioluminescence.</title>
        <authorList>
            <person name="Tsai I.J."/>
        </authorList>
    </citation>
    <scope>NUCLEOTIDE SEQUENCE</scope>
    <source>
        <strain evidence="2">110903Hualien_Pintung</strain>
    </source>
</reference>
<feature type="region of interest" description="Disordered" evidence="1">
    <location>
        <begin position="1"/>
        <end position="47"/>
    </location>
</feature>
<name>A0A8H6VTY7_MYCCL</name>
<protein>
    <submittedName>
        <fullName evidence="2">Uncharacterized protein</fullName>
    </submittedName>
</protein>
<comment type="caution">
    <text evidence="2">The sequence shown here is derived from an EMBL/GenBank/DDBJ whole genome shotgun (WGS) entry which is preliminary data.</text>
</comment>
<gene>
    <name evidence="2" type="ORF">HMN09_01423600</name>
</gene>
<proteinExistence type="predicted"/>
<organism evidence="2 3">
    <name type="scientific">Mycena chlorophos</name>
    <name type="common">Agaric fungus</name>
    <name type="synonym">Agaricus chlorophos</name>
    <dbReference type="NCBI Taxonomy" id="658473"/>
    <lineage>
        <taxon>Eukaryota</taxon>
        <taxon>Fungi</taxon>
        <taxon>Dikarya</taxon>
        <taxon>Basidiomycota</taxon>
        <taxon>Agaricomycotina</taxon>
        <taxon>Agaricomycetes</taxon>
        <taxon>Agaricomycetidae</taxon>
        <taxon>Agaricales</taxon>
        <taxon>Marasmiineae</taxon>
        <taxon>Mycenaceae</taxon>
        <taxon>Mycena</taxon>
    </lineage>
</organism>
<dbReference type="Proteomes" id="UP000613580">
    <property type="component" value="Unassembled WGS sequence"/>
</dbReference>